<dbReference type="Proteomes" id="UP000164199">
    <property type="component" value="Segment"/>
</dbReference>
<dbReference type="GeneID" id="32707878"/>
<protein>
    <submittedName>
        <fullName evidence="1">Uncharacterized protein</fullName>
    </submittedName>
</protein>
<dbReference type="KEGG" id="vg:32707878"/>
<reference evidence="1 2" key="1">
    <citation type="journal article" date="2015" name="PLoS Pathog.">
        <title>Evolution of genome size and complexity in the rhabdoviridae.</title>
        <authorList>
            <person name="Walker P.J."/>
            <person name="Firth C."/>
            <person name="Widen S.G."/>
            <person name="Blasdell K.R."/>
            <person name="Guzman H."/>
            <person name="Wood T.G."/>
            <person name="Paradkar P.N."/>
            <person name="Holmes E.C."/>
            <person name="Tesh R.B."/>
            <person name="Vasilakis N."/>
        </authorList>
    </citation>
    <scope>NUCLEOTIDE SEQUENCE [LARGE SCALE GENOMIC DNA]</scope>
    <source>
        <strain evidence="1">BeAr185559</strain>
    </source>
</reference>
<dbReference type="RefSeq" id="YP_009361964.1">
    <property type="nucleotide sequence ID" value="NC_034448.1"/>
</dbReference>
<evidence type="ECO:0000313" key="1">
    <source>
        <dbReference type="EMBL" id="AJR28525.1"/>
    </source>
</evidence>
<name>A0A0D3R246_9RHAB</name>
<dbReference type="EMBL" id="KM205014">
    <property type="protein sequence ID" value="AJR28525.1"/>
    <property type="molecule type" value="Viral_cRNA"/>
</dbReference>
<accession>A0A0D3R246</accession>
<organism evidence="1 2">
    <name type="scientific">Mosqueiro virus</name>
    <dbReference type="NCBI Taxonomy" id="200403"/>
    <lineage>
        <taxon>Viruses</taxon>
        <taxon>Riboviria</taxon>
        <taxon>Orthornavirae</taxon>
        <taxon>Negarnaviricota</taxon>
        <taxon>Haploviricotina</taxon>
        <taxon>Monjiviricetes</taxon>
        <taxon>Mononegavirales</taxon>
        <taxon>Rhabdoviridae</taxon>
        <taxon>Alpharhabdovirinae</taxon>
        <taxon>Hapavirus</taxon>
        <taxon>Hapavirus mosqueiro</taxon>
    </lineage>
</organism>
<sequence length="72" mass="8612">MDTWRHHCPHLVRWSKLISWIKLSVFMMDGNMMIWESLIRLIIKFVCIHLQWKILSPLWSTGFLLMSATGII</sequence>
<keyword evidence="2" id="KW-1185">Reference proteome</keyword>
<proteinExistence type="predicted"/>
<evidence type="ECO:0000313" key="2">
    <source>
        <dbReference type="Proteomes" id="UP000164199"/>
    </source>
</evidence>